<reference evidence="5" key="2">
    <citation type="submission" date="2024-10" db="UniProtKB">
        <authorList>
            <consortium name="EnsemblProtists"/>
        </authorList>
    </citation>
    <scope>IDENTIFICATION</scope>
</reference>
<comment type="similarity">
    <text evidence="1">Belongs to the glycosyltransferase 90 family.</text>
</comment>
<dbReference type="PANTHER" id="PTHR12203">
    <property type="entry name" value="KDEL LYS-ASP-GLU-LEU CONTAINING - RELATED"/>
    <property type="match status" value="1"/>
</dbReference>
<dbReference type="InterPro" id="IPR006598">
    <property type="entry name" value="CAP10"/>
</dbReference>
<dbReference type="AlphaFoldDB" id="A0A0D3KJ96"/>
<dbReference type="eggNOG" id="KOG2458">
    <property type="taxonomic scope" value="Eukaryota"/>
</dbReference>
<proteinExistence type="inferred from homology"/>
<keyword evidence="6" id="KW-1185">Reference proteome</keyword>
<feature type="domain" description="Glycosyl transferase CAP10" evidence="4">
    <location>
        <begin position="111"/>
        <end position="378"/>
    </location>
</feature>
<dbReference type="InterPro" id="IPR051091">
    <property type="entry name" value="O-Glucosyltr/Glycosyltrsf_90"/>
</dbReference>
<dbReference type="PaxDb" id="2903-EOD35831"/>
<dbReference type="PANTHER" id="PTHR12203:SF35">
    <property type="entry name" value="PROTEIN O-GLUCOSYLTRANSFERASE 1"/>
    <property type="match status" value="1"/>
</dbReference>
<dbReference type="GO" id="GO:0016740">
    <property type="term" value="F:transferase activity"/>
    <property type="evidence" value="ECO:0007669"/>
    <property type="project" value="UniProtKB-KW"/>
</dbReference>
<organism evidence="5 6">
    <name type="scientific">Emiliania huxleyi (strain CCMP1516)</name>
    <dbReference type="NCBI Taxonomy" id="280463"/>
    <lineage>
        <taxon>Eukaryota</taxon>
        <taxon>Haptista</taxon>
        <taxon>Haptophyta</taxon>
        <taxon>Prymnesiophyceae</taxon>
        <taxon>Isochrysidales</taxon>
        <taxon>Noelaerhabdaceae</taxon>
        <taxon>Emiliania</taxon>
    </lineage>
</organism>
<dbReference type="EnsemblProtists" id="EOD35831">
    <property type="protein sequence ID" value="EOD35831"/>
    <property type="gene ID" value="EMIHUDRAFT_467324"/>
</dbReference>
<dbReference type="KEGG" id="ehx:EMIHUDRAFT_467324"/>
<feature type="compositionally biased region" description="Basic residues" evidence="3">
    <location>
        <begin position="1"/>
        <end position="14"/>
    </location>
</feature>
<dbReference type="Pfam" id="PF05686">
    <property type="entry name" value="Glyco_transf_90"/>
    <property type="match status" value="1"/>
</dbReference>
<evidence type="ECO:0000256" key="3">
    <source>
        <dbReference type="SAM" id="MobiDB-lite"/>
    </source>
</evidence>
<sequence>MPAKRRGRWKKRLRRSEPTAANGCEPLNRSRTRDSISELPGHFLRHWPHRSVSARHMQETYDSLVSWGRTRFQVVGGALYYPDLKHNTFGCVLRRSPILAWALLETLERHPVADVDIPVNCRDKPGTPLSQRLGGRTDHGPPLAFSYTTSAAHADIPLPDYTFWGLPYAQIPPWEAWLASTVGGGAGGGAGGDAGGGGAAGGGVGAGLSSPAGGAEAGKWREPCSIKPRGWTPLEEQCRYKYILHLPGISDWLEHFKHQLACGSVNIFLGRMPRRRPSGAAGAAGAAPSGGVQPPHAFEHFDFSGPLLLEGETFLFVPATASNVCERLQVALHGLEAAPERGECLAARGQQLAAELSLPRVYSYLAGVLNEASARQRPDVARKAAEKGGSRRVTKANFFSFVPPAKRPWMEQVFVPWHAAAFNATPLLPPHGGETASGLFH</sequence>
<evidence type="ECO:0000259" key="4">
    <source>
        <dbReference type="SMART" id="SM00672"/>
    </source>
</evidence>
<dbReference type="Proteomes" id="UP000013827">
    <property type="component" value="Unassembled WGS sequence"/>
</dbReference>
<evidence type="ECO:0000313" key="6">
    <source>
        <dbReference type="Proteomes" id="UP000013827"/>
    </source>
</evidence>
<name>A0A0D3KJ96_EMIH1</name>
<evidence type="ECO:0000256" key="1">
    <source>
        <dbReference type="ARBA" id="ARBA00010118"/>
    </source>
</evidence>
<evidence type="ECO:0000313" key="5">
    <source>
        <dbReference type="EnsemblProtists" id="EOD35831"/>
    </source>
</evidence>
<keyword evidence="2" id="KW-0808">Transferase</keyword>
<evidence type="ECO:0000256" key="2">
    <source>
        <dbReference type="ARBA" id="ARBA00022679"/>
    </source>
</evidence>
<dbReference type="SMART" id="SM00672">
    <property type="entry name" value="CAP10"/>
    <property type="match status" value="1"/>
</dbReference>
<dbReference type="HOGENOM" id="CLU_621794_0_0_1"/>
<accession>A0A0D3KJ96</accession>
<protein>
    <recommendedName>
        <fullName evidence="4">Glycosyl transferase CAP10 domain-containing protein</fullName>
    </recommendedName>
</protein>
<dbReference type="RefSeq" id="XP_005788260.1">
    <property type="nucleotide sequence ID" value="XM_005788203.1"/>
</dbReference>
<feature type="region of interest" description="Disordered" evidence="3">
    <location>
        <begin position="1"/>
        <end position="32"/>
    </location>
</feature>
<dbReference type="GeneID" id="17281101"/>
<reference evidence="6" key="1">
    <citation type="journal article" date="2013" name="Nature">
        <title>Pan genome of the phytoplankton Emiliania underpins its global distribution.</title>
        <authorList>
            <person name="Read B.A."/>
            <person name="Kegel J."/>
            <person name="Klute M.J."/>
            <person name="Kuo A."/>
            <person name="Lefebvre S.C."/>
            <person name="Maumus F."/>
            <person name="Mayer C."/>
            <person name="Miller J."/>
            <person name="Monier A."/>
            <person name="Salamov A."/>
            <person name="Young J."/>
            <person name="Aguilar M."/>
            <person name="Claverie J.M."/>
            <person name="Frickenhaus S."/>
            <person name="Gonzalez K."/>
            <person name="Herman E.K."/>
            <person name="Lin Y.C."/>
            <person name="Napier J."/>
            <person name="Ogata H."/>
            <person name="Sarno A.F."/>
            <person name="Shmutz J."/>
            <person name="Schroeder D."/>
            <person name="de Vargas C."/>
            <person name="Verret F."/>
            <person name="von Dassow P."/>
            <person name="Valentin K."/>
            <person name="Van de Peer Y."/>
            <person name="Wheeler G."/>
            <person name="Dacks J.B."/>
            <person name="Delwiche C.F."/>
            <person name="Dyhrman S.T."/>
            <person name="Glockner G."/>
            <person name="John U."/>
            <person name="Richards T."/>
            <person name="Worden A.Z."/>
            <person name="Zhang X."/>
            <person name="Grigoriev I.V."/>
            <person name="Allen A.E."/>
            <person name="Bidle K."/>
            <person name="Borodovsky M."/>
            <person name="Bowler C."/>
            <person name="Brownlee C."/>
            <person name="Cock J.M."/>
            <person name="Elias M."/>
            <person name="Gladyshev V.N."/>
            <person name="Groth M."/>
            <person name="Guda C."/>
            <person name="Hadaegh A."/>
            <person name="Iglesias-Rodriguez M.D."/>
            <person name="Jenkins J."/>
            <person name="Jones B.M."/>
            <person name="Lawson T."/>
            <person name="Leese F."/>
            <person name="Lindquist E."/>
            <person name="Lobanov A."/>
            <person name="Lomsadze A."/>
            <person name="Malik S.B."/>
            <person name="Marsh M.E."/>
            <person name="Mackinder L."/>
            <person name="Mock T."/>
            <person name="Mueller-Roeber B."/>
            <person name="Pagarete A."/>
            <person name="Parker M."/>
            <person name="Probert I."/>
            <person name="Quesneville H."/>
            <person name="Raines C."/>
            <person name="Rensing S.A."/>
            <person name="Riano-Pachon D.M."/>
            <person name="Richier S."/>
            <person name="Rokitta S."/>
            <person name="Shiraiwa Y."/>
            <person name="Soanes D.M."/>
            <person name="van der Giezen M."/>
            <person name="Wahlund T.M."/>
            <person name="Williams B."/>
            <person name="Wilson W."/>
            <person name="Wolfe G."/>
            <person name="Wurch L.L."/>
        </authorList>
    </citation>
    <scope>NUCLEOTIDE SEQUENCE</scope>
</reference>